<dbReference type="PROSITE" id="PS00018">
    <property type="entry name" value="EF_HAND_1"/>
    <property type="match status" value="1"/>
</dbReference>
<dbReference type="PROSITE" id="PS50222">
    <property type="entry name" value="EF_HAND_2"/>
    <property type="match status" value="1"/>
</dbReference>
<dbReference type="InterPro" id="IPR002048">
    <property type="entry name" value="EF_hand_dom"/>
</dbReference>
<feature type="compositionally biased region" description="Polar residues" evidence="1">
    <location>
        <begin position="71"/>
        <end position="82"/>
    </location>
</feature>
<dbReference type="InterPro" id="IPR011992">
    <property type="entry name" value="EF-hand-dom_pair"/>
</dbReference>
<protein>
    <submittedName>
        <fullName evidence="3">EF-hand domain-containing protein</fullName>
    </submittedName>
</protein>
<evidence type="ECO:0000259" key="2">
    <source>
        <dbReference type="PROSITE" id="PS50222"/>
    </source>
</evidence>
<gene>
    <name evidence="3" type="ORF">GTP81_12215</name>
</gene>
<feature type="compositionally biased region" description="Gly residues" evidence="1">
    <location>
        <begin position="118"/>
        <end position="131"/>
    </location>
</feature>
<dbReference type="InterPro" id="IPR018247">
    <property type="entry name" value="EF_Hand_1_Ca_BS"/>
</dbReference>
<accession>A0A845HFT1</accession>
<dbReference type="SMART" id="SM00054">
    <property type="entry name" value="EFh"/>
    <property type="match status" value="2"/>
</dbReference>
<feature type="region of interest" description="Disordered" evidence="1">
    <location>
        <begin position="50"/>
        <end position="181"/>
    </location>
</feature>
<dbReference type="Proteomes" id="UP000484875">
    <property type="component" value="Unassembled WGS sequence"/>
</dbReference>
<feature type="compositionally biased region" description="Polar residues" evidence="1">
    <location>
        <begin position="148"/>
        <end position="157"/>
    </location>
</feature>
<evidence type="ECO:0000313" key="4">
    <source>
        <dbReference type="Proteomes" id="UP000484875"/>
    </source>
</evidence>
<dbReference type="Pfam" id="PF13202">
    <property type="entry name" value="EF-hand_5"/>
    <property type="match status" value="2"/>
</dbReference>
<comment type="caution">
    <text evidence="3">The sequence shown here is derived from an EMBL/GenBank/DDBJ whole genome shotgun (WGS) entry which is preliminary data.</text>
</comment>
<sequence length="181" mass="17829">MTTAISGVSSGSTQATTFDPAKGAARFAAKVFTDLDADKDGKVNKDEFVSGLESKGVSADDATKQFDAIDTQKNGSITQSDLETAIKSGSFAPPRPNGGGEAGGPGGPQGGQHAEGARGAGGGGGGAGGVSSSGSSSKTYEAADTNKDGTVSAQEQLVYSIAHPDKTSDASKIGNNVDQLA</sequence>
<feature type="domain" description="EF-hand" evidence="2">
    <location>
        <begin position="23"/>
        <end position="58"/>
    </location>
</feature>
<dbReference type="EMBL" id="WWCV01000018">
    <property type="protein sequence ID" value="MYN17518.1"/>
    <property type="molecule type" value="Genomic_DNA"/>
</dbReference>
<reference evidence="3 4" key="1">
    <citation type="submission" date="2019-12" db="EMBL/GenBank/DDBJ databases">
        <title>Novel species isolated from a subtropical stream in China.</title>
        <authorList>
            <person name="Lu H."/>
        </authorList>
    </citation>
    <scope>NUCLEOTIDE SEQUENCE [LARGE SCALE GENOMIC DNA]</scope>
    <source>
        <strain evidence="3 4">FT107W</strain>
    </source>
</reference>
<dbReference type="GO" id="GO:0005509">
    <property type="term" value="F:calcium ion binding"/>
    <property type="evidence" value="ECO:0007669"/>
    <property type="project" value="InterPro"/>
</dbReference>
<dbReference type="SUPFAM" id="SSF47473">
    <property type="entry name" value="EF-hand"/>
    <property type="match status" value="1"/>
</dbReference>
<keyword evidence="4" id="KW-1185">Reference proteome</keyword>
<dbReference type="Gene3D" id="1.10.238.10">
    <property type="entry name" value="EF-hand"/>
    <property type="match status" value="1"/>
</dbReference>
<feature type="compositionally biased region" description="Polar residues" evidence="1">
    <location>
        <begin position="1"/>
        <end position="17"/>
    </location>
</feature>
<feature type="compositionally biased region" description="Gly residues" evidence="1">
    <location>
        <begin position="97"/>
        <end position="110"/>
    </location>
</feature>
<dbReference type="AlphaFoldDB" id="A0A845HFT1"/>
<proteinExistence type="predicted"/>
<dbReference type="RefSeq" id="WP_161090135.1">
    <property type="nucleotide sequence ID" value="NZ_WWCV01000018.1"/>
</dbReference>
<evidence type="ECO:0000256" key="1">
    <source>
        <dbReference type="SAM" id="MobiDB-lite"/>
    </source>
</evidence>
<name>A0A845HFT1_9BURK</name>
<evidence type="ECO:0000313" key="3">
    <source>
        <dbReference type="EMBL" id="MYN17518.1"/>
    </source>
</evidence>
<organism evidence="3 4">
    <name type="scientific">Duganella vulcania</name>
    <dbReference type="NCBI Taxonomy" id="2692166"/>
    <lineage>
        <taxon>Bacteria</taxon>
        <taxon>Pseudomonadati</taxon>
        <taxon>Pseudomonadota</taxon>
        <taxon>Betaproteobacteria</taxon>
        <taxon>Burkholderiales</taxon>
        <taxon>Oxalobacteraceae</taxon>
        <taxon>Telluria group</taxon>
        <taxon>Duganella</taxon>
    </lineage>
</organism>
<feature type="region of interest" description="Disordered" evidence="1">
    <location>
        <begin position="1"/>
        <end position="20"/>
    </location>
</feature>